<dbReference type="Gene3D" id="2.60.40.640">
    <property type="match status" value="2"/>
</dbReference>
<dbReference type="InterPro" id="IPR014752">
    <property type="entry name" value="Arrestin-like_C"/>
</dbReference>
<dbReference type="EMBL" id="HG937694">
    <property type="protein sequence ID" value="CDP38854.1"/>
    <property type="molecule type" value="Genomic_DNA"/>
</dbReference>
<organism evidence="3">
    <name type="scientific">Blastobotrys adeninivorans</name>
    <name type="common">Yeast</name>
    <name type="synonym">Arxula adeninivorans</name>
    <dbReference type="NCBI Taxonomy" id="409370"/>
    <lineage>
        <taxon>Eukaryota</taxon>
        <taxon>Fungi</taxon>
        <taxon>Dikarya</taxon>
        <taxon>Ascomycota</taxon>
        <taxon>Saccharomycotina</taxon>
        <taxon>Dipodascomycetes</taxon>
        <taxon>Dipodascales</taxon>
        <taxon>Trichomonascaceae</taxon>
        <taxon>Blastobotrys</taxon>
    </lineage>
</organism>
<dbReference type="SMART" id="SM01017">
    <property type="entry name" value="Arrestin_C"/>
    <property type="match status" value="1"/>
</dbReference>
<evidence type="ECO:0000313" key="3">
    <source>
        <dbReference type="EMBL" id="CDP38854.1"/>
    </source>
</evidence>
<feature type="compositionally biased region" description="Polar residues" evidence="1">
    <location>
        <begin position="166"/>
        <end position="181"/>
    </location>
</feature>
<feature type="region of interest" description="Disordered" evidence="1">
    <location>
        <begin position="141"/>
        <end position="194"/>
    </location>
</feature>
<name>A0A060TDI4_BLAAD</name>
<sequence>MVSLRTSATNSAPLFAPGSDAPSEEVLVSAGGASLAIALAEPTLFVCGFSASEHNQQPPVMLRGSLILRLSKSAKIKNVTLTFKGVARTEWPEGIPPKRTENYEMKDIHSHVWPFFNASFPQAEHSSGAHIVKLANSSSQASGTASASNNSNNLHPSSSGDFRSPQRGNTWDSVTSTSGENTPPAGVNASSSGTGISMKLLASKLRRTASPSPSRPPSIMSTNLSPSPSTISLHDNPLHPDHSGSSTHVYDDEQDTTHRGYRVFQPGEYVYNFELPIPHSLPETISAAYGSIKYSLEAHVERAGAFKTNLNGHKPVKIVRTESHNSVELSEPIAINRDWEDQLRYEIAIAGKAFPIGSKIPLALRMTPFAKVRCHRFRIYVTENSEYYCKNKKVHRIEPTRKFLIKEVLPDDGLQGTLLDYQGEDLNASTELEYNVEVPKSVGRLVLHPNHHSDTIEVHHWLKMVLRLSKVDENNAEKRRYFEIAIDTPITLLHELSTTQNTSLPEYSSGRRMPIRAPSLVGVPLPGSSNGIEEDYYDRPIHLIRMPSAAPPPFTETVEDGPPHYEEVLQEQKEEEEHRLRYLRVGHRISHRETNSVNNSARSSVTSLAEVVGESSSRPAASTSGTAPSSAGESAIPSHNSSVSTPDPSLAAQFRQFSFRSRSQSPSGPPIDQHLVREVPIAPNDNSNSSLSLDAPVTSGAGKNEGSSQHHPSTSSSGSSRNDQEGSEPIPLTEDRGRARQRPTREQSERDITDMLRGSIASKRSAKGGVNDEEDDEVDDEFAGGDLASVGVPTFRVDSVTARPLLADESRRRSELKDNELLGPGHQVEDRNRSSSTIDELRDSRAQSVQSLWIT</sequence>
<evidence type="ECO:0000256" key="1">
    <source>
        <dbReference type="SAM" id="MobiDB-lite"/>
    </source>
</evidence>
<feature type="compositionally biased region" description="Basic and acidic residues" evidence="1">
    <location>
        <begin position="827"/>
        <end position="845"/>
    </location>
</feature>
<reference evidence="3" key="2">
    <citation type="submission" date="2014-06" db="EMBL/GenBank/DDBJ databases">
        <title>The complete genome of Blastobotrys (Arxula) adeninivorans LS3 - a yeast of biotechnological interest.</title>
        <authorList>
            <person name="Kunze G."/>
            <person name="Gaillardin C."/>
            <person name="Czernicka M."/>
            <person name="Durrens P."/>
            <person name="Martin T."/>
            <person name="Boer E."/>
            <person name="Gabaldon T."/>
            <person name="Cruz J."/>
            <person name="Talla E."/>
            <person name="Marck C."/>
            <person name="Goffeau A."/>
            <person name="Barbe V."/>
            <person name="Baret P."/>
            <person name="Baronian K."/>
            <person name="Beier S."/>
            <person name="Bleykasten C."/>
            <person name="Bode R."/>
            <person name="Casaregola S."/>
            <person name="Despons L."/>
            <person name="Fairhead C."/>
            <person name="Giersberg M."/>
            <person name="Gierski P."/>
            <person name="Hahnel U."/>
            <person name="Hartmann A."/>
            <person name="Jankowska D."/>
            <person name="Jubin C."/>
            <person name="Jung P."/>
            <person name="Lafontaine I."/>
            <person name="Leh-Louis V."/>
            <person name="Lemaire M."/>
            <person name="Marcet-Houben M."/>
            <person name="Mascher M."/>
            <person name="Morel G."/>
            <person name="Richard G.-F."/>
            <person name="Riechen J."/>
            <person name="Sacerdot C."/>
            <person name="Sarkar A."/>
            <person name="Savel G."/>
            <person name="Schacherer J."/>
            <person name="Sherman D."/>
            <person name="Straub M.-L."/>
            <person name="Stein N."/>
            <person name="Thierry A."/>
            <person name="Trautwein-Schult A."/>
            <person name="Westhof E."/>
            <person name="Worch S."/>
            <person name="Dujon B."/>
            <person name="Souciet J.-L."/>
            <person name="Wincker P."/>
            <person name="Scholz U."/>
            <person name="Neuveglise N."/>
        </authorList>
    </citation>
    <scope>NUCLEOTIDE SEQUENCE</scope>
    <source>
        <strain evidence="3">LS3</strain>
    </source>
</reference>
<dbReference type="PhylomeDB" id="A0A060TDI4"/>
<feature type="region of interest" description="Disordered" evidence="1">
    <location>
        <begin position="206"/>
        <end position="255"/>
    </location>
</feature>
<feature type="compositionally biased region" description="Acidic residues" evidence="1">
    <location>
        <begin position="771"/>
        <end position="783"/>
    </location>
</feature>
<reference evidence="3" key="1">
    <citation type="submission" date="2014-02" db="EMBL/GenBank/DDBJ databases">
        <authorList>
            <person name="Genoscope - CEA"/>
        </authorList>
    </citation>
    <scope>NUCLEOTIDE SEQUENCE</scope>
    <source>
        <strain evidence="3">LS3</strain>
    </source>
</reference>
<feature type="compositionally biased region" description="Polar residues" evidence="1">
    <location>
        <begin position="219"/>
        <end position="233"/>
    </location>
</feature>
<dbReference type="GO" id="GO:0005829">
    <property type="term" value="C:cytosol"/>
    <property type="evidence" value="ECO:0007669"/>
    <property type="project" value="TreeGrafter"/>
</dbReference>
<dbReference type="GO" id="GO:0030674">
    <property type="term" value="F:protein-macromolecule adaptor activity"/>
    <property type="evidence" value="ECO:0007669"/>
    <property type="project" value="TreeGrafter"/>
</dbReference>
<feature type="region of interest" description="Disordered" evidence="1">
    <location>
        <begin position="681"/>
        <end position="791"/>
    </location>
</feature>
<proteinExistence type="predicted"/>
<dbReference type="Pfam" id="PF02752">
    <property type="entry name" value="Arrestin_C"/>
    <property type="match status" value="1"/>
</dbReference>
<evidence type="ECO:0000259" key="2">
    <source>
        <dbReference type="SMART" id="SM01017"/>
    </source>
</evidence>
<feature type="compositionally biased region" description="Basic and acidic residues" evidence="1">
    <location>
        <begin position="733"/>
        <end position="754"/>
    </location>
</feature>
<dbReference type="InterPro" id="IPR011022">
    <property type="entry name" value="Arrestin_C-like"/>
</dbReference>
<feature type="domain" description="Arrestin C-terminal-like" evidence="2">
    <location>
        <begin position="339"/>
        <end position="497"/>
    </location>
</feature>
<feature type="compositionally biased region" description="Polar residues" evidence="1">
    <location>
        <begin position="595"/>
        <end position="607"/>
    </location>
</feature>
<gene>
    <name evidence="3" type="ORF">GNLVRS02_ARAD1D44154g</name>
</gene>
<feature type="compositionally biased region" description="Polar residues" evidence="1">
    <location>
        <begin position="637"/>
        <end position="647"/>
    </location>
</feature>
<dbReference type="InterPro" id="IPR011021">
    <property type="entry name" value="Arrestin-like_N"/>
</dbReference>
<feature type="region of interest" description="Disordered" evidence="1">
    <location>
        <begin position="807"/>
        <end position="855"/>
    </location>
</feature>
<dbReference type="GO" id="GO:0070086">
    <property type="term" value="P:ubiquitin-dependent endocytosis"/>
    <property type="evidence" value="ECO:0007669"/>
    <property type="project" value="TreeGrafter"/>
</dbReference>
<feature type="region of interest" description="Disordered" evidence="1">
    <location>
        <begin position="593"/>
        <end position="648"/>
    </location>
</feature>
<feature type="compositionally biased region" description="Low complexity" evidence="1">
    <location>
        <begin position="614"/>
        <end position="635"/>
    </location>
</feature>
<accession>A0A060TDI4</accession>
<dbReference type="SUPFAM" id="SSF81296">
    <property type="entry name" value="E set domains"/>
    <property type="match status" value="1"/>
</dbReference>
<dbReference type="InterPro" id="IPR050357">
    <property type="entry name" value="Arrestin_domain-protein"/>
</dbReference>
<dbReference type="PANTHER" id="PTHR11188">
    <property type="entry name" value="ARRESTIN DOMAIN CONTAINING PROTEIN"/>
    <property type="match status" value="1"/>
</dbReference>
<dbReference type="Pfam" id="PF00339">
    <property type="entry name" value="Arrestin_N"/>
    <property type="match status" value="1"/>
</dbReference>
<dbReference type="GO" id="GO:0031625">
    <property type="term" value="F:ubiquitin protein ligase binding"/>
    <property type="evidence" value="ECO:0007669"/>
    <property type="project" value="TreeGrafter"/>
</dbReference>
<dbReference type="AlphaFoldDB" id="A0A060TDI4"/>
<feature type="compositionally biased region" description="Low complexity" evidence="1">
    <location>
        <begin position="141"/>
        <end position="159"/>
    </location>
</feature>
<protein>
    <submittedName>
        <fullName evidence="3">ARAD1D44154p</fullName>
    </submittedName>
</protein>
<feature type="compositionally biased region" description="Polar residues" evidence="1">
    <location>
        <begin position="846"/>
        <end position="855"/>
    </location>
</feature>
<dbReference type="InterPro" id="IPR014756">
    <property type="entry name" value="Ig_E-set"/>
</dbReference>
<dbReference type="PANTHER" id="PTHR11188:SF174">
    <property type="entry name" value="ARRESTIN-RELATED TRAFFICKING ADAPTER 10-RELATED"/>
    <property type="match status" value="1"/>
</dbReference>
<feature type="compositionally biased region" description="Basic and acidic residues" evidence="1">
    <location>
        <begin position="807"/>
        <end position="820"/>
    </location>
</feature>
<feature type="compositionally biased region" description="Low complexity" evidence="1">
    <location>
        <begin position="706"/>
        <end position="720"/>
    </location>
</feature>
<feature type="compositionally biased region" description="Low complexity" evidence="1">
    <location>
        <begin position="684"/>
        <end position="694"/>
    </location>
</feature>